<dbReference type="SUPFAM" id="SSF143447">
    <property type="entry name" value="AMMECR1-like"/>
    <property type="match status" value="1"/>
</dbReference>
<dbReference type="InterPro" id="IPR027623">
    <property type="entry name" value="AmmeMemoSam_A"/>
</dbReference>
<dbReference type="NCBIfam" id="TIGR00296">
    <property type="entry name" value="TIGR00296 family protein"/>
    <property type="match status" value="1"/>
</dbReference>
<dbReference type="NCBIfam" id="TIGR04335">
    <property type="entry name" value="AmmeMemoSam_A"/>
    <property type="match status" value="1"/>
</dbReference>
<dbReference type="EMBL" id="JAHHGM010000021">
    <property type="protein sequence ID" value="MBT2990796.1"/>
    <property type="molecule type" value="Genomic_DNA"/>
</dbReference>
<dbReference type="Gene3D" id="3.30.700.20">
    <property type="entry name" value="Hypothetical protein ph0010, domain 1"/>
    <property type="match status" value="1"/>
</dbReference>
<dbReference type="InterPro" id="IPR027485">
    <property type="entry name" value="AMMECR1_N"/>
</dbReference>
<organism evidence="2 3">
    <name type="scientific">Candidatus Thiodiazotropha taylori</name>
    <dbReference type="NCBI Taxonomy" id="2792791"/>
    <lineage>
        <taxon>Bacteria</taxon>
        <taxon>Pseudomonadati</taxon>
        <taxon>Pseudomonadota</taxon>
        <taxon>Gammaproteobacteria</taxon>
        <taxon>Chromatiales</taxon>
        <taxon>Sedimenticolaceae</taxon>
        <taxon>Candidatus Thiodiazotropha</taxon>
    </lineage>
</organism>
<feature type="domain" description="AMMECR1" evidence="1">
    <location>
        <begin position="12"/>
        <end position="195"/>
    </location>
</feature>
<dbReference type="InterPro" id="IPR002733">
    <property type="entry name" value="AMMECR1_domain"/>
</dbReference>
<reference evidence="2 3" key="1">
    <citation type="submission" date="2021-05" db="EMBL/GenBank/DDBJ databases">
        <title>Genetic and Functional Diversity in Clade A Lucinid endosymbionts from the Bahamas.</title>
        <authorList>
            <person name="Giani N.M."/>
            <person name="Engel A.S."/>
            <person name="Campbell B.J."/>
        </authorList>
    </citation>
    <scope>NUCLEOTIDE SEQUENCE [LARGE SCALE GENOMIC DNA]</scope>
    <source>
        <strain evidence="2">LUC16012Gg_MoonRockCtena</strain>
    </source>
</reference>
<evidence type="ECO:0000313" key="2">
    <source>
        <dbReference type="EMBL" id="MBT2990796.1"/>
    </source>
</evidence>
<dbReference type="Pfam" id="PF01871">
    <property type="entry name" value="AMMECR1"/>
    <property type="match status" value="1"/>
</dbReference>
<dbReference type="PROSITE" id="PS51112">
    <property type="entry name" value="AMMECR1"/>
    <property type="match status" value="1"/>
</dbReference>
<name>A0A944QWZ0_9GAMM</name>
<evidence type="ECO:0000259" key="1">
    <source>
        <dbReference type="PROSITE" id="PS51112"/>
    </source>
</evidence>
<dbReference type="Proteomes" id="UP000770889">
    <property type="component" value="Unassembled WGS sequence"/>
</dbReference>
<comment type="caution">
    <text evidence="2">The sequence shown here is derived from an EMBL/GenBank/DDBJ whole genome shotgun (WGS) entry which is preliminary data.</text>
</comment>
<dbReference type="InterPro" id="IPR036071">
    <property type="entry name" value="AMMECR1_dom_sf"/>
</dbReference>
<dbReference type="InterPro" id="IPR023473">
    <property type="entry name" value="AMMECR1"/>
</dbReference>
<evidence type="ECO:0000313" key="3">
    <source>
        <dbReference type="Proteomes" id="UP000770889"/>
    </source>
</evidence>
<dbReference type="PANTHER" id="PTHR13016">
    <property type="entry name" value="AMMECR1 HOMOLOG"/>
    <property type="match status" value="1"/>
</dbReference>
<dbReference type="PANTHER" id="PTHR13016:SF0">
    <property type="entry name" value="AMME SYNDROME CANDIDATE GENE 1 PROTEIN"/>
    <property type="match status" value="1"/>
</dbReference>
<sequence>MSQRPHSEFTAAQRAILLQTAAHSIDHGLEMGRPLSIEAAAFEAELQLLRACFVTLLLRGDLRGCIGHLEAHLPIVEDVAENAYAAAFRDPRFPPLTATERASLEIHISVLTPAEPIRFDSEEDLIAKIRPFVDGLILVDGHHRGTFLPSVWESLPDSRIFLSHLKQKAGLPVNHWSSTLEVFRYETESFGDAPS</sequence>
<protein>
    <submittedName>
        <fullName evidence="2">AmmeMemoRadiSam system protein A</fullName>
    </submittedName>
</protein>
<gene>
    <name evidence="2" type="primary">amrA</name>
    <name evidence="2" type="ORF">KME65_17705</name>
</gene>
<proteinExistence type="predicted"/>
<accession>A0A944QWZ0</accession>
<dbReference type="AlphaFoldDB" id="A0A944QWZ0"/>
<dbReference type="Gene3D" id="3.30.1490.150">
    <property type="entry name" value="Hypothetical protein ph0010, domain 2"/>
    <property type="match status" value="1"/>
</dbReference>